<comment type="caution">
    <text evidence="13">The sequence shown here is derived from an EMBL/GenBank/DDBJ whole genome shotgun (WGS) entry which is preliminary data.</text>
</comment>
<dbReference type="NCBIfam" id="TIGR01368">
    <property type="entry name" value="CPSaseIIsmall"/>
    <property type="match status" value="1"/>
</dbReference>
<dbReference type="GO" id="GO:0006207">
    <property type="term" value="P:'de novo' pyrimidine nucleobase biosynthetic process"/>
    <property type="evidence" value="ECO:0007669"/>
    <property type="project" value="InterPro"/>
</dbReference>
<dbReference type="SMART" id="SM01097">
    <property type="entry name" value="CPSase_sm_chain"/>
    <property type="match status" value="1"/>
</dbReference>
<dbReference type="Pfam" id="PF00988">
    <property type="entry name" value="CPSase_sm_chain"/>
    <property type="match status" value="1"/>
</dbReference>
<dbReference type="EC" id="6.3.5.5" evidence="11"/>
<comment type="similarity">
    <text evidence="3 11">Belongs to the CarA family.</text>
</comment>
<comment type="catalytic activity">
    <reaction evidence="9 11">
        <text>hydrogencarbonate + L-glutamine + 2 ATP + H2O = carbamoyl phosphate + L-glutamate + 2 ADP + phosphate + 2 H(+)</text>
        <dbReference type="Rhea" id="RHEA:18633"/>
        <dbReference type="ChEBI" id="CHEBI:15377"/>
        <dbReference type="ChEBI" id="CHEBI:15378"/>
        <dbReference type="ChEBI" id="CHEBI:17544"/>
        <dbReference type="ChEBI" id="CHEBI:29985"/>
        <dbReference type="ChEBI" id="CHEBI:30616"/>
        <dbReference type="ChEBI" id="CHEBI:43474"/>
        <dbReference type="ChEBI" id="CHEBI:58228"/>
        <dbReference type="ChEBI" id="CHEBI:58359"/>
        <dbReference type="ChEBI" id="CHEBI:456216"/>
        <dbReference type="EC" id="6.3.5.5"/>
    </reaction>
</comment>
<dbReference type="PRINTS" id="PR00096">
    <property type="entry name" value="GATASE"/>
</dbReference>
<keyword evidence="14" id="KW-1185">Reference proteome</keyword>
<keyword evidence="4 11" id="KW-0436">Ligase</keyword>
<dbReference type="RefSeq" id="WP_095511164.1">
    <property type="nucleotide sequence ID" value="NZ_MQWD01000001.1"/>
</dbReference>
<evidence type="ECO:0000256" key="1">
    <source>
        <dbReference type="ARBA" id="ARBA00004812"/>
    </source>
</evidence>
<dbReference type="SUPFAM" id="SSF52317">
    <property type="entry name" value="Class I glutamine amidotransferase-like"/>
    <property type="match status" value="1"/>
</dbReference>
<dbReference type="OrthoDB" id="9804328at2"/>
<dbReference type="Gene3D" id="3.50.30.20">
    <property type="entry name" value="Carbamoyl-phosphate synthase small subunit, N-terminal domain"/>
    <property type="match status" value="1"/>
</dbReference>
<dbReference type="PANTHER" id="PTHR43418:SF7">
    <property type="entry name" value="CARBAMOYL-PHOSPHATE SYNTHASE SMALL CHAIN"/>
    <property type="match status" value="1"/>
</dbReference>
<keyword evidence="11" id="KW-0028">Amino-acid biosynthesis</keyword>
<name>A0A271J1V5_9BACT</name>
<feature type="active site" evidence="11">
    <location>
        <position position="338"/>
    </location>
</feature>
<evidence type="ECO:0000313" key="13">
    <source>
        <dbReference type="EMBL" id="PAP77496.1"/>
    </source>
</evidence>
<evidence type="ECO:0000256" key="11">
    <source>
        <dbReference type="HAMAP-Rule" id="MF_01209"/>
    </source>
</evidence>
<comment type="function">
    <text evidence="11">Small subunit of the glutamine-dependent carbamoyl phosphate synthetase (CPSase). CPSase catalyzes the formation of carbamoyl phosphate from the ammonia moiety of glutamine, carbonate, and phosphate donated by ATP, constituting the first step of 2 biosynthetic pathways, one leading to arginine and/or urea and the other to pyrimidine nucleotides. The small subunit (glutamine amidotransferase) binds and cleaves glutamine to supply the large subunit with the substrate ammonia.</text>
</comment>
<dbReference type="GO" id="GO:0004088">
    <property type="term" value="F:carbamoyl-phosphate synthase (glutamine-hydrolyzing) activity"/>
    <property type="evidence" value="ECO:0007669"/>
    <property type="project" value="UniProtKB-UniRule"/>
</dbReference>
<reference evidence="13 14" key="1">
    <citation type="submission" date="2016-11" db="EMBL/GenBank/DDBJ databases">
        <title>Study of marine rhodopsin-containing bacteria.</title>
        <authorList>
            <person name="Yoshizawa S."/>
            <person name="Kumagai Y."/>
            <person name="Kogure K."/>
        </authorList>
    </citation>
    <scope>NUCLEOTIDE SEQUENCE [LARGE SCALE GENOMIC DNA]</scope>
    <source>
        <strain evidence="13 14">SAORIC-28</strain>
    </source>
</reference>
<keyword evidence="8 11" id="KW-0665">Pyrimidine biosynthesis</keyword>
<feature type="binding site" evidence="11">
    <location>
        <position position="258"/>
    </location>
    <ligand>
        <name>L-glutamine</name>
        <dbReference type="ChEBI" id="CHEBI:58359"/>
    </ligand>
</feature>
<feature type="binding site" evidence="11">
    <location>
        <position position="49"/>
    </location>
    <ligand>
        <name>L-glutamine</name>
        <dbReference type="ChEBI" id="CHEBI:58359"/>
    </ligand>
</feature>
<dbReference type="InterPro" id="IPR006274">
    <property type="entry name" value="CarbamoylP_synth_ssu"/>
</dbReference>
<keyword evidence="7 11" id="KW-0315">Glutamine amidotransferase</keyword>
<dbReference type="InterPro" id="IPR017926">
    <property type="entry name" value="GATASE"/>
</dbReference>
<sequence>MPTPLPAKLALEDGTVVEGQSVGAVGETAGELCFNTSMSGYQEILTDPSYSGQVMLMTYPHIGNYGAFEEATEAPRPHVAGLVVRQFSRDPSNSDMEETLAAYMERHGLVGISGVDTRKLVRHIREQGVMNCVISSEDLDDASLVAKAKAVPSMAGLELASRVTAGEPYDFAESGERRVAVLDYGVKRNILRSFAHLGCAVRVFPAGTSFDDVMAWEPDGIFFSNGPGDPRAMPEAVDLARQVIGSGTPTFGICLGHQLMALAEGLEVYKMKVGHRGANHPVLNLTTGHVEISTQNHGFAVQEAGLDGIAEVDHRNLNDQTVEGLKFLRFPGFSVQYHPEACPGPHDSRYLFDQFVALMDGRELAQPAVPEPSADPVEDA</sequence>
<comment type="pathway">
    <text evidence="2 11">Amino-acid biosynthesis; L-arginine biosynthesis; carbamoyl phosphate from bicarbonate: step 1/1.</text>
</comment>
<dbReference type="InterPro" id="IPR050472">
    <property type="entry name" value="Anth_synth/Amidotransfase"/>
</dbReference>
<keyword evidence="5 11" id="KW-0547">Nucleotide-binding</keyword>
<feature type="binding site" evidence="11">
    <location>
        <position position="296"/>
    </location>
    <ligand>
        <name>L-glutamine</name>
        <dbReference type="ChEBI" id="CHEBI:58359"/>
    </ligand>
</feature>
<accession>A0A271J1V5</accession>
<dbReference type="PRINTS" id="PR00097">
    <property type="entry name" value="ANTSNTHASEII"/>
</dbReference>
<dbReference type="UniPathway" id="UPA00070">
    <property type="reaction ID" value="UER00115"/>
</dbReference>
<feature type="active site" description="Nucleophile" evidence="11">
    <location>
        <position position="254"/>
    </location>
</feature>
<dbReference type="AlphaFoldDB" id="A0A271J1V5"/>
<dbReference type="GO" id="GO:0044205">
    <property type="term" value="P:'de novo' UMP biosynthetic process"/>
    <property type="evidence" value="ECO:0007669"/>
    <property type="project" value="UniProtKB-UniRule"/>
</dbReference>
<feature type="binding site" evidence="11">
    <location>
        <position position="226"/>
    </location>
    <ligand>
        <name>L-glutamine</name>
        <dbReference type="ChEBI" id="CHEBI:58359"/>
    </ligand>
</feature>
<gene>
    <name evidence="11" type="primary">carA</name>
    <name evidence="13" type="ORF">BSZ37_14135</name>
</gene>
<evidence type="ECO:0000256" key="4">
    <source>
        <dbReference type="ARBA" id="ARBA00022598"/>
    </source>
</evidence>
<protein>
    <recommendedName>
        <fullName evidence="11">Carbamoyl phosphate synthase small chain</fullName>
        <ecNumber evidence="11">6.3.5.5</ecNumber>
    </recommendedName>
    <alternativeName>
        <fullName evidence="11">Carbamoyl phosphate synthetase glutamine chain</fullName>
    </alternativeName>
</protein>
<dbReference type="GO" id="GO:0005524">
    <property type="term" value="F:ATP binding"/>
    <property type="evidence" value="ECO:0007669"/>
    <property type="project" value="UniProtKB-UniRule"/>
</dbReference>
<dbReference type="GO" id="GO:0006526">
    <property type="term" value="P:L-arginine biosynthetic process"/>
    <property type="evidence" value="ECO:0007669"/>
    <property type="project" value="UniProtKB-UniRule"/>
</dbReference>
<organism evidence="13 14">
    <name type="scientific">Rubrivirga marina</name>
    <dbReference type="NCBI Taxonomy" id="1196024"/>
    <lineage>
        <taxon>Bacteria</taxon>
        <taxon>Pseudomonadati</taxon>
        <taxon>Rhodothermota</taxon>
        <taxon>Rhodothermia</taxon>
        <taxon>Rhodothermales</taxon>
        <taxon>Rubricoccaceae</taxon>
        <taxon>Rubrivirga</taxon>
    </lineage>
</organism>
<evidence type="ECO:0000256" key="3">
    <source>
        <dbReference type="ARBA" id="ARBA00007800"/>
    </source>
</evidence>
<comment type="pathway">
    <text evidence="1 11">Pyrimidine metabolism; UMP biosynthesis via de novo pathway; (S)-dihydroorotate from bicarbonate: step 1/3.</text>
</comment>
<dbReference type="CDD" id="cd01744">
    <property type="entry name" value="GATase1_CPSase"/>
    <property type="match status" value="1"/>
</dbReference>
<dbReference type="InterPro" id="IPR002474">
    <property type="entry name" value="CarbamoylP_synth_ssu_N"/>
</dbReference>
<evidence type="ECO:0000313" key="14">
    <source>
        <dbReference type="Proteomes" id="UP000216339"/>
    </source>
</evidence>
<dbReference type="InterPro" id="IPR035686">
    <property type="entry name" value="CPSase_GATase1"/>
</dbReference>
<dbReference type="PROSITE" id="PS51273">
    <property type="entry name" value="GATASE_TYPE_1"/>
    <property type="match status" value="1"/>
</dbReference>
<evidence type="ECO:0000256" key="9">
    <source>
        <dbReference type="ARBA" id="ARBA00048816"/>
    </source>
</evidence>
<dbReference type="FunFam" id="3.50.30.20:FF:000001">
    <property type="entry name" value="Carbamoyl-phosphate synthase small chain"/>
    <property type="match status" value="1"/>
</dbReference>
<evidence type="ECO:0000259" key="12">
    <source>
        <dbReference type="SMART" id="SM01097"/>
    </source>
</evidence>
<feature type="active site" evidence="11">
    <location>
        <position position="340"/>
    </location>
</feature>
<comment type="catalytic activity">
    <reaction evidence="10 11">
        <text>L-glutamine + H2O = L-glutamate + NH4(+)</text>
        <dbReference type="Rhea" id="RHEA:15889"/>
        <dbReference type="ChEBI" id="CHEBI:15377"/>
        <dbReference type="ChEBI" id="CHEBI:28938"/>
        <dbReference type="ChEBI" id="CHEBI:29985"/>
        <dbReference type="ChEBI" id="CHEBI:58359"/>
    </reaction>
</comment>
<dbReference type="GO" id="GO:0004359">
    <property type="term" value="F:glutaminase activity"/>
    <property type="evidence" value="ECO:0007669"/>
    <property type="project" value="RHEA"/>
</dbReference>
<dbReference type="EMBL" id="MQWD01000001">
    <property type="protein sequence ID" value="PAP77496.1"/>
    <property type="molecule type" value="Genomic_DNA"/>
</dbReference>
<evidence type="ECO:0000256" key="6">
    <source>
        <dbReference type="ARBA" id="ARBA00022840"/>
    </source>
</evidence>
<proteinExistence type="inferred from homology"/>
<dbReference type="InterPro" id="IPR029062">
    <property type="entry name" value="Class_I_gatase-like"/>
</dbReference>
<feature type="region of interest" description="CPSase" evidence="11">
    <location>
        <begin position="1"/>
        <end position="177"/>
    </location>
</feature>
<keyword evidence="6 11" id="KW-0067">ATP-binding</keyword>
<dbReference type="PRINTS" id="PR00099">
    <property type="entry name" value="CPSGATASE"/>
</dbReference>
<feature type="domain" description="Carbamoyl-phosphate synthase small subunit N-terminal" evidence="12">
    <location>
        <begin position="5"/>
        <end position="135"/>
    </location>
</feature>
<evidence type="ECO:0000256" key="10">
    <source>
        <dbReference type="ARBA" id="ARBA00049285"/>
    </source>
</evidence>
<dbReference type="HAMAP" id="MF_01209">
    <property type="entry name" value="CPSase_S_chain"/>
    <property type="match status" value="1"/>
</dbReference>
<dbReference type="Gene3D" id="3.40.50.880">
    <property type="match status" value="1"/>
</dbReference>
<evidence type="ECO:0000256" key="8">
    <source>
        <dbReference type="ARBA" id="ARBA00022975"/>
    </source>
</evidence>
<keyword evidence="11" id="KW-0055">Arginine biosynthesis</keyword>
<dbReference type="NCBIfam" id="NF009475">
    <property type="entry name" value="PRK12838.1"/>
    <property type="match status" value="1"/>
</dbReference>
<feature type="binding site" evidence="11">
    <location>
        <position position="228"/>
    </location>
    <ligand>
        <name>L-glutamine</name>
        <dbReference type="ChEBI" id="CHEBI:58359"/>
    </ligand>
</feature>
<dbReference type="Proteomes" id="UP000216339">
    <property type="component" value="Unassembled WGS sequence"/>
</dbReference>
<comment type="subunit">
    <text evidence="11">Composed of two chains; the small (or glutamine) chain promotes the hydrolysis of glutamine to ammonia, which is used by the large (or ammonia) chain to synthesize carbamoyl phosphate. Tetramer of heterodimers (alpha,beta)4.</text>
</comment>
<dbReference type="Pfam" id="PF00117">
    <property type="entry name" value="GATase"/>
    <property type="match status" value="1"/>
</dbReference>
<evidence type="ECO:0000256" key="5">
    <source>
        <dbReference type="ARBA" id="ARBA00022741"/>
    </source>
</evidence>
<dbReference type="GO" id="GO:0006541">
    <property type="term" value="P:glutamine metabolic process"/>
    <property type="evidence" value="ECO:0007669"/>
    <property type="project" value="InterPro"/>
</dbReference>
<dbReference type="SUPFAM" id="SSF52021">
    <property type="entry name" value="Carbamoyl phosphate synthetase, small subunit N-terminal domain"/>
    <property type="match status" value="1"/>
</dbReference>
<feature type="binding site" evidence="11">
    <location>
        <position position="298"/>
    </location>
    <ligand>
        <name>L-glutamine</name>
        <dbReference type="ChEBI" id="CHEBI:58359"/>
    </ligand>
</feature>
<dbReference type="InterPro" id="IPR036480">
    <property type="entry name" value="CarbP_synth_ssu_N_sf"/>
</dbReference>
<evidence type="ECO:0000256" key="2">
    <source>
        <dbReference type="ARBA" id="ARBA00005077"/>
    </source>
</evidence>
<dbReference type="PANTHER" id="PTHR43418">
    <property type="entry name" value="MULTIFUNCTIONAL TRYPTOPHAN BIOSYNTHESIS PROTEIN-RELATED"/>
    <property type="match status" value="1"/>
</dbReference>
<dbReference type="UniPathway" id="UPA00068">
    <property type="reaction ID" value="UER00171"/>
</dbReference>
<evidence type="ECO:0000256" key="7">
    <source>
        <dbReference type="ARBA" id="ARBA00022962"/>
    </source>
</evidence>
<feature type="binding site" evidence="11">
    <location>
        <position position="299"/>
    </location>
    <ligand>
        <name>L-glutamine</name>
        <dbReference type="ChEBI" id="CHEBI:58359"/>
    </ligand>
</feature>
<feature type="binding site" evidence="11">
    <location>
        <position position="255"/>
    </location>
    <ligand>
        <name>L-glutamine</name>
        <dbReference type="ChEBI" id="CHEBI:58359"/>
    </ligand>
</feature>